<dbReference type="SUPFAM" id="SSF52075">
    <property type="entry name" value="Outer arm dynein light chain 1"/>
    <property type="match status" value="1"/>
</dbReference>
<dbReference type="InterPro" id="IPR050836">
    <property type="entry name" value="SDS22/Internalin_LRR"/>
</dbReference>
<dbReference type="PANTHER" id="PTHR46652:SF3">
    <property type="entry name" value="LEUCINE-RICH REPEAT-CONTAINING PROTEIN 9"/>
    <property type="match status" value="1"/>
</dbReference>
<dbReference type="EMBL" id="CAXDID020000062">
    <property type="protein sequence ID" value="CAL6011031.1"/>
    <property type="molecule type" value="Genomic_DNA"/>
</dbReference>
<keyword evidence="2" id="KW-0677">Repeat</keyword>
<dbReference type="InterPro" id="IPR001611">
    <property type="entry name" value="Leu-rich_rpt"/>
</dbReference>
<dbReference type="PANTHER" id="PTHR46652">
    <property type="entry name" value="LEUCINE-RICH REPEAT AND IQ DOMAIN-CONTAINING PROTEIN 1-RELATED"/>
    <property type="match status" value="1"/>
</dbReference>
<name>A0ABP1IAK6_9EUKA</name>
<gene>
    <name evidence="3" type="ORF">HINF_LOCUS22409</name>
</gene>
<reference evidence="3 4" key="1">
    <citation type="submission" date="2024-07" db="EMBL/GenBank/DDBJ databases">
        <authorList>
            <person name="Akdeniz Z."/>
        </authorList>
    </citation>
    <scope>NUCLEOTIDE SEQUENCE [LARGE SCALE GENOMIC DNA]</scope>
</reference>
<dbReference type="PROSITE" id="PS51450">
    <property type="entry name" value="LRR"/>
    <property type="match status" value="1"/>
</dbReference>
<keyword evidence="1" id="KW-0433">Leucine-rich repeat</keyword>
<evidence type="ECO:0000256" key="1">
    <source>
        <dbReference type="ARBA" id="ARBA00022614"/>
    </source>
</evidence>
<evidence type="ECO:0000256" key="2">
    <source>
        <dbReference type="ARBA" id="ARBA00022737"/>
    </source>
</evidence>
<proteinExistence type="predicted"/>
<accession>A0ABP1IAK6</accession>
<organism evidence="3 4">
    <name type="scientific">Hexamita inflata</name>
    <dbReference type="NCBI Taxonomy" id="28002"/>
    <lineage>
        <taxon>Eukaryota</taxon>
        <taxon>Metamonada</taxon>
        <taxon>Diplomonadida</taxon>
        <taxon>Hexamitidae</taxon>
        <taxon>Hexamitinae</taxon>
        <taxon>Hexamita</taxon>
    </lineage>
</organism>
<dbReference type="Proteomes" id="UP001642409">
    <property type="component" value="Unassembled WGS sequence"/>
</dbReference>
<evidence type="ECO:0000313" key="4">
    <source>
        <dbReference type="Proteomes" id="UP001642409"/>
    </source>
</evidence>
<evidence type="ECO:0000313" key="3">
    <source>
        <dbReference type="EMBL" id="CAL6011031.1"/>
    </source>
</evidence>
<protein>
    <submittedName>
        <fullName evidence="3">Leucine-rich_repeat domain-containing protein</fullName>
    </submittedName>
</protein>
<dbReference type="Gene3D" id="3.80.10.10">
    <property type="entry name" value="Ribonuclease Inhibitor"/>
    <property type="match status" value="1"/>
</dbReference>
<dbReference type="InterPro" id="IPR032675">
    <property type="entry name" value="LRR_dom_sf"/>
</dbReference>
<sequence length="252" mass="29893">MRQLTDLNLSSNKINNIWSLLYLRQLQDVNLYQNEVNDLMAFYKHKKLVSLKLNYNKVICLLPLEHCTSLVDLSIIQNQIIDFKLLCDMKSLKAVDIDGNKLTDAASYIREYESSFESTFDEEGEEESDYPYNRHYDDYDDFNRYRDNYMGSSRFDDYDSDVDKRVGKFYFGQQNFANMADINFNKKLCAVTKFCIQELQNYYKIQHLRRNYKKLFKNTKQNVTVQMNVALKLLNQTVNYFVSVFSETGGYE</sequence>
<keyword evidence="4" id="KW-1185">Reference proteome</keyword>
<comment type="caution">
    <text evidence="3">The sequence shown here is derived from an EMBL/GenBank/DDBJ whole genome shotgun (WGS) entry which is preliminary data.</text>
</comment>